<dbReference type="GO" id="GO:0061630">
    <property type="term" value="F:ubiquitin protein ligase activity"/>
    <property type="evidence" value="ECO:0007669"/>
    <property type="project" value="UniProtKB-EC"/>
</dbReference>
<reference evidence="11 12" key="1">
    <citation type="submission" date="2017-03" db="EMBL/GenBank/DDBJ databases">
        <title>An alternative strategy for trypanosome survival in the mammalian bloodstream revealed through genome and transcriptome analysis of the ubiquitous bovine parasite Trypanosoma (Megatrypanum) theileri.</title>
        <authorList>
            <person name="Kelly S."/>
            <person name="Ivens A."/>
            <person name="Mott A."/>
            <person name="O'Neill E."/>
            <person name="Emms D."/>
            <person name="Macleod O."/>
            <person name="Voorheis P."/>
            <person name="Matthews J."/>
            <person name="Matthews K."/>
            <person name="Carrington M."/>
        </authorList>
    </citation>
    <scope>NUCLEOTIDE SEQUENCE [LARGE SCALE GENOMIC DNA]</scope>
    <source>
        <strain evidence="11">Edinburgh</strain>
    </source>
</reference>
<sequence length="343" mass="37970">MRGSNSSKRARSESMERSSSSSENKNNNNNNENSSSSNNNNDNENSARHVNAGRTNNMNSNNNNMSSTPTPVTQPSSATDTPPRDLALEEQMERLEVDEDFKASLRSMSPNSRREVLEDVIRAQQNERFHRSFGVAARLGSFPLDAALGGLLNLMAMNVADDSSDGETGVSLLPDQLPSPPQTRQQQQQQQQQQQSGAGGLHNDALPDPSPFGIPLIGFMRASRMLRENTDFVRVMEEIIARRNLGITEDVDEMSYEELLELQERIGYASKGITKEQMRECLADVARPSDGTCVVCQGEWQEGDAAAESAVELKKCHHVFHRACIEQWLGSNKTCPVCKQEVL</sequence>
<dbReference type="GeneID" id="39985122"/>
<dbReference type="Gene3D" id="3.30.40.10">
    <property type="entry name" value="Zinc/RING finger domain, C3HC4 (zinc finger)"/>
    <property type="match status" value="1"/>
</dbReference>
<comment type="caution">
    <text evidence="11">The sequence shown here is derived from an EMBL/GenBank/DDBJ whole genome shotgun (WGS) entry which is preliminary data.</text>
</comment>
<evidence type="ECO:0000256" key="8">
    <source>
        <dbReference type="PROSITE-ProRule" id="PRU00175"/>
    </source>
</evidence>
<organism evidence="11 12">
    <name type="scientific">Trypanosoma theileri</name>
    <dbReference type="NCBI Taxonomy" id="67003"/>
    <lineage>
        <taxon>Eukaryota</taxon>
        <taxon>Discoba</taxon>
        <taxon>Euglenozoa</taxon>
        <taxon>Kinetoplastea</taxon>
        <taxon>Metakinetoplastina</taxon>
        <taxon>Trypanosomatida</taxon>
        <taxon>Trypanosomatidae</taxon>
        <taxon>Trypanosoma</taxon>
    </lineage>
</organism>
<keyword evidence="4" id="KW-0479">Metal-binding</keyword>
<keyword evidence="3" id="KW-0808">Transferase</keyword>
<dbReference type="VEuPathDB" id="TriTrypDB:TM35_000131260"/>
<comment type="catalytic activity">
    <reaction evidence="1">
        <text>S-ubiquitinyl-[E2 ubiquitin-conjugating enzyme]-L-cysteine + [acceptor protein]-L-lysine = [E2 ubiquitin-conjugating enzyme]-L-cysteine + N(6)-ubiquitinyl-[acceptor protein]-L-lysine.</text>
        <dbReference type="EC" id="2.3.2.27"/>
    </reaction>
</comment>
<evidence type="ECO:0000313" key="12">
    <source>
        <dbReference type="Proteomes" id="UP000192257"/>
    </source>
</evidence>
<keyword evidence="7" id="KW-0862">Zinc</keyword>
<name>A0A1X0NWR2_9TRYP</name>
<dbReference type="PROSITE" id="PS50089">
    <property type="entry name" value="ZF_RING_2"/>
    <property type="match status" value="1"/>
</dbReference>
<dbReference type="InterPro" id="IPR001841">
    <property type="entry name" value="Znf_RING"/>
</dbReference>
<dbReference type="EMBL" id="NBCO01000013">
    <property type="protein sequence ID" value="ORC89122.1"/>
    <property type="molecule type" value="Genomic_DNA"/>
</dbReference>
<evidence type="ECO:0000256" key="6">
    <source>
        <dbReference type="ARBA" id="ARBA00022786"/>
    </source>
</evidence>
<evidence type="ECO:0000256" key="5">
    <source>
        <dbReference type="ARBA" id="ARBA00022771"/>
    </source>
</evidence>
<feature type="compositionally biased region" description="Low complexity" evidence="9">
    <location>
        <begin position="56"/>
        <end position="79"/>
    </location>
</feature>
<dbReference type="InterPro" id="IPR013083">
    <property type="entry name" value="Znf_RING/FYVE/PHD"/>
</dbReference>
<dbReference type="GO" id="GO:0008270">
    <property type="term" value="F:zinc ion binding"/>
    <property type="evidence" value="ECO:0007669"/>
    <property type="project" value="UniProtKB-KW"/>
</dbReference>
<dbReference type="STRING" id="67003.A0A1X0NWR2"/>
<dbReference type="SMART" id="SM00184">
    <property type="entry name" value="RING"/>
    <property type="match status" value="1"/>
</dbReference>
<keyword evidence="6" id="KW-0833">Ubl conjugation pathway</keyword>
<feature type="region of interest" description="Disordered" evidence="9">
    <location>
        <begin position="1"/>
        <end position="83"/>
    </location>
</feature>
<feature type="domain" description="RING-type" evidence="10">
    <location>
        <begin position="293"/>
        <end position="339"/>
    </location>
</feature>
<evidence type="ECO:0000256" key="2">
    <source>
        <dbReference type="ARBA" id="ARBA00012483"/>
    </source>
</evidence>
<dbReference type="Pfam" id="PF13639">
    <property type="entry name" value="zf-RING_2"/>
    <property type="match status" value="1"/>
</dbReference>
<dbReference type="EC" id="2.3.2.27" evidence="2"/>
<dbReference type="RefSeq" id="XP_028883188.1">
    <property type="nucleotide sequence ID" value="XM_029025342.1"/>
</dbReference>
<evidence type="ECO:0000256" key="3">
    <source>
        <dbReference type="ARBA" id="ARBA00022679"/>
    </source>
</evidence>
<evidence type="ECO:0000256" key="1">
    <source>
        <dbReference type="ARBA" id="ARBA00000900"/>
    </source>
</evidence>
<keyword evidence="12" id="KW-1185">Reference proteome</keyword>
<evidence type="ECO:0000313" key="11">
    <source>
        <dbReference type="EMBL" id="ORC89122.1"/>
    </source>
</evidence>
<dbReference type="OrthoDB" id="8062037at2759"/>
<evidence type="ECO:0000256" key="9">
    <source>
        <dbReference type="SAM" id="MobiDB-lite"/>
    </source>
</evidence>
<keyword evidence="5 8" id="KW-0863">Zinc-finger</keyword>
<feature type="region of interest" description="Disordered" evidence="9">
    <location>
        <begin position="163"/>
        <end position="207"/>
    </location>
</feature>
<accession>A0A1X0NWR2</accession>
<feature type="compositionally biased region" description="Low complexity" evidence="9">
    <location>
        <begin position="17"/>
        <end position="44"/>
    </location>
</feature>
<feature type="compositionally biased region" description="Low complexity" evidence="9">
    <location>
        <begin position="185"/>
        <end position="195"/>
    </location>
</feature>
<dbReference type="InterPro" id="IPR045191">
    <property type="entry name" value="MBR1/2-like"/>
</dbReference>
<protein>
    <recommendedName>
        <fullName evidence="2">RING-type E3 ubiquitin transferase</fullName>
        <ecNumber evidence="2">2.3.2.27</ecNumber>
    </recommendedName>
</protein>
<proteinExistence type="predicted"/>
<evidence type="ECO:0000256" key="4">
    <source>
        <dbReference type="ARBA" id="ARBA00022723"/>
    </source>
</evidence>
<evidence type="ECO:0000256" key="7">
    <source>
        <dbReference type="ARBA" id="ARBA00022833"/>
    </source>
</evidence>
<evidence type="ECO:0000259" key="10">
    <source>
        <dbReference type="PROSITE" id="PS50089"/>
    </source>
</evidence>
<gene>
    <name evidence="11" type="ORF">TM35_000131260</name>
</gene>
<dbReference type="SUPFAM" id="SSF57850">
    <property type="entry name" value="RING/U-box"/>
    <property type="match status" value="1"/>
</dbReference>
<dbReference type="PANTHER" id="PTHR22937:SF65">
    <property type="entry name" value="E3 UBIQUITIN-PROTEIN LIGASE ARK2C"/>
    <property type="match status" value="1"/>
</dbReference>
<dbReference type="Proteomes" id="UP000192257">
    <property type="component" value="Unassembled WGS sequence"/>
</dbReference>
<dbReference type="AlphaFoldDB" id="A0A1X0NWR2"/>
<dbReference type="PANTHER" id="PTHR22937">
    <property type="entry name" value="E3 UBIQUITIN-PROTEIN LIGASE RNF165"/>
    <property type="match status" value="1"/>
</dbReference>